<comment type="similarity">
    <text evidence="1 5">Belongs to the CoaE family.</text>
</comment>
<comment type="catalytic activity">
    <reaction evidence="5">
        <text>3'-dephospho-CoA + ATP = ADP + CoA + H(+)</text>
        <dbReference type="Rhea" id="RHEA:18245"/>
        <dbReference type="ChEBI" id="CHEBI:15378"/>
        <dbReference type="ChEBI" id="CHEBI:30616"/>
        <dbReference type="ChEBI" id="CHEBI:57287"/>
        <dbReference type="ChEBI" id="CHEBI:57328"/>
        <dbReference type="ChEBI" id="CHEBI:456216"/>
        <dbReference type="EC" id="2.7.1.24"/>
    </reaction>
</comment>
<dbReference type="EC" id="2.7.1.24" evidence="5 6"/>
<dbReference type="InterPro" id="IPR001977">
    <property type="entry name" value="Depp_CoAkinase"/>
</dbReference>
<dbReference type="Gene3D" id="3.40.50.300">
    <property type="entry name" value="P-loop containing nucleotide triphosphate hydrolases"/>
    <property type="match status" value="1"/>
</dbReference>
<keyword evidence="3 5" id="KW-0067">ATP-binding</keyword>
<dbReference type="RefSeq" id="WP_346336264.1">
    <property type="nucleotide sequence ID" value="NZ_JBBYXI010000001.1"/>
</dbReference>
<dbReference type="Proteomes" id="UP001418637">
    <property type="component" value="Unassembled WGS sequence"/>
</dbReference>
<feature type="binding site" evidence="5">
    <location>
        <begin position="12"/>
        <end position="17"/>
    </location>
    <ligand>
        <name>ATP</name>
        <dbReference type="ChEBI" id="CHEBI:30616"/>
    </ligand>
</feature>
<sequence length="202" mass="22090">MVFVLGLTGSIGMGKSATADLFRSFGVPVYDADATVHDLYRNEAVVPISKHFPNTVKDNIIDREALSAEVLDSPEKMRLLESLVHPLVWEKERVFVKAAASASHRLVVLDSPLLLETGGEARCDAVAVVSAPAHIQRQRVLSRAGMTEEKLKSILAKQIPDREKRLKAHFIIDSSRGLDDARLEVEAIIRCLSGRTGKGNPA</sequence>
<protein>
    <recommendedName>
        <fullName evidence="5 6">Dephospho-CoA kinase</fullName>
        <ecNumber evidence="5 6">2.7.1.24</ecNumber>
    </recommendedName>
    <alternativeName>
        <fullName evidence="5">Dephosphocoenzyme A kinase</fullName>
    </alternativeName>
</protein>
<dbReference type="PANTHER" id="PTHR10695">
    <property type="entry name" value="DEPHOSPHO-COA KINASE-RELATED"/>
    <property type="match status" value="1"/>
</dbReference>
<comment type="subcellular location">
    <subcellularLocation>
        <location evidence="5">Cytoplasm</location>
    </subcellularLocation>
</comment>
<comment type="pathway">
    <text evidence="5">Cofactor biosynthesis; coenzyme A biosynthesis; CoA from (R)-pantothenate: step 5/5.</text>
</comment>
<keyword evidence="5 7" id="KW-0808">Transferase</keyword>
<name>A0ABV0BG00_9HYPH</name>
<evidence type="ECO:0000313" key="8">
    <source>
        <dbReference type="Proteomes" id="UP001418637"/>
    </source>
</evidence>
<dbReference type="HAMAP" id="MF_00376">
    <property type="entry name" value="Dephospho_CoA_kinase"/>
    <property type="match status" value="1"/>
</dbReference>
<proteinExistence type="inferred from homology"/>
<keyword evidence="5 7" id="KW-0418">Kinase</keyword>
<keyword evidence="5" id="KW-0963">Cytoplasm</keyword>
<comment type="function">
    <text evidence="5">Catalyzes the phosphorylation of the 3'-hydroxyl group of dephosphocoenzyme A to form coenzyme A.</text>
</comment>
<evidence type="ECO:0000256" key="5">
    <source>
        <dbReference type="HAMAP-Rule" id="MF_00376"/>
    </source>
</evidence>
<accession>A0ABV0BG00</accession>
<dbReference type="PANTHER" id="PTHR10695:SF46">
    <property type="entry name" value="BIFUNCTIONAL COENZYME A SYNTHASE-RELATED"/>
    <property type="match status" value="1"/>
</dbReference>
<keyword evidence="4 5" id="KW-0173">Coenzyme A biosynthesis</keyword>
<dbReference type="Pfam" id="PF01121">
    <property type="entry name" value="CoaE"/>
    <property type="match status" value="1"/>
</dbReference>
<dbReference type="NCBIfam" id="TIGR00152">
    <property type="entry name" value="dephospho-CoA kinase"/>
    <property type="match status" value="1"/>
</dbReference>
<evidence type="ECO:0000256" key="1">
    <source>
        <dbReference type="ARBA" id="ARBA00009018"/>
    </source>
</evidence>
<keyword evidence="2 5" id="KW-0547">Nucleotide-binding</keyword>
<comment type="caution">
    <text evidence="7">The sequence shown here is derived from an EMBL/GenBank/DDBJ whole genome shotgun (WGS) entry which is preliminary data.</text>
</comment>
<dbReference type="CDD" id="cd02022">
    <property type="entry name" value="DPCK"/>
    <property type="match status" value="1"/>
</dbReference>
<evidence type="ECO:0000256" key="2">
    <source>
        <dbReference type="ARBA" id="ARBA00022741"/>
    </source>
</evidence>
<dbReference type="PROSITE" id="PS51219">
    <property type="entry name" value="DPCK"/>
    <property type="match status" value="1"/>
</dbReference>
<dbReference type="EMBL" id="JBBYXI010000001">
    <property type="protein sequence ID" value="MEN3929627.1"/>
    <property type="molecule type" value="Genomic_DNA"/>
</dbReference>
<dbReference type="InterPro" id="IPR027417">
    <property type="entry name" value="P-loop_NTPase"/>
</dbReference>
<gene>
    <name evidence="5 7" type="primary">coaE</name>
    <name evidence="7" type="ORF">WJT86_00965</name>
</gene>
<evidence type="ECO:0000256" key="6">
    <source>
        <dbReference type="NCBIfam" id="TIGR00152"/>
    </source>
</evidence>
<reference evidence="7 8" key="1">
    <citation type="submission" date="2024-04" db="EMBL/GenBank/DDBJ databases">
        <title>A novel species isolated from cricket.</title>
        <authorList>
            <person name="Wang H.-C."/>
        </authorList>
    </citation>
    <scope>NUCLEOTIDE SEQUENCE [LARGE SCALE GENOMIC DNA]</scope>
    <source>
        <strain evidence="7 8">WL0021</strain>
    </source>
</reference>
<organism evidence="7 8">
    <name type="scientific">Hohaiivirga grylli</name>
    <dbReference type="NCBI Taxonomy" id="3133970"/>
    <lineage>
        <taxon>Bacteria</taxon>
        <taxon>Pseudomonadati</taxon>
        <taxon>Pseudomonadota</taxon>
        <taxon>Alphaproteobacteria</taxon>
        <taxon>Hyphomicrobiales</taxon>
        <taxon>Methylobacteriaceae</taxon>
        <taxon>Hohaiivirga</taxon>
    </lineage>
</organism>
<keyword evidence="8" id="KW-1185">Reference proteome</keyword>
<evidence type="ECO:0000313" key="7">
    <source>
        <dbReference type="EMBL" id="MEN3929627.1"/>
    </source>
</evidence>
<dbReference type="GO" id="GO:0004140">
    <property type="term" value="F:dephospho-CoA kinase activity"/>
    <property type="evidence" value="ECO:0007669"/>
    <property type="project" value="UniProtKB-EC"/>
</dbReference>
<evidence type="ECO:0000256" key="3">
    <source>
        <dbReference type="ARBA" id="ARBA00022840"/>
    </source>
</evidence>
<dbReference type="SUPFAM" id="SSF52540">
    <property type="entry name" value="P-loop containing nucleoside triphosphate hydrolases"/>
    <property type="match status" value="1"/>
</dbReference>
<evidence type="ECO:0000256" key="4">
    <source>
        <dbReference type="ARBA" id="ARBA00022993"/>
    </source>
</evidence>